<name>A0A6N7ZJG8_9MICO</name>
<comment type="caution">
    <text evidence="2">The sequence shown here is derived from an EMBL/GenBank/DDBJ whole genome shotgun (WGS) entry which is preliminary data.</text>
</comment>
<accession>A0A6N7ZJG8</accession>
<gene>
    <name evidence="2" type="ORF">GJV82_11850</name>
</gene>
<dbReference type="InterPro" id="IPR049790">
    <property type="entry name" value="Rv3655c/TadE"/>
</dbReference>
<organism evidence="2 3">
    <name type="scientific">Cellulosimicrobium composti</name>
    <dbReference type="NCBI Taxonomy" id="2672572"/>
    <lineage>
        <taxon>Bacteria</taxon>
        <taxon>Bacillati</taxon>
        <taxon>Actinomycetota</taxon>
        <taxon>Actinomycetes</taxon>
        <taxon>Micrococcales</taxon>
        <taxon>Promicromonosporaceae</taxon>
        <taxon>Cellulosimicrobium</taxon>
    </lineage>
</organism>
<sequence>MTGARTRAPRGRDGADGERGAVTAELAVALPAVVLVLVVVLTLAAAAGAQMRSADAARAAARAAAIGEDDAAVRATALRVAGDGATVDVSRGDPWVEVRVTTPVVGGWLSGSPLRASGDAVAWVEP</sequence>
<proteinExistence type="predicted"/>
<keyword evidence="1" id="KW-0472">Membrane</keyword>
<dbReference type="NCBIfam" id="NF041390">
    <property type="entry name" value="TadE_Rv3655c"/>
    <property type="match status" value="1"/>
</dbReference>
<reference evidence="2 3" key="1">
    <citation type="submission" date="2019-11" db="EMBL/GenBank/DDBJ databases">
        <title>Cellulosimicrobium composti sp. nov. isolated from a compost.</title>
        <authorList>
            <person name="Yang Y."/>
        </authorList>
    </citation>
    <scope>NUCLEOTIDE SEQUENCE [LARGE SCALE GENOMIC DNA]</scope>
    <source>
        <strain evidence="2 3">BIT-GX5</strain>
    </source>
</reference>
<evidence type="ECO:0000256" key="1">
    <source>
        <dbReference type="SAM" id="Phobius"/>
    </source>
</evidence>
<evidence type="ECO:0000313" key="2">
    <source>
        <dbReference type="EMBL" id="MTG89631.1"/>
    </source>
</evidence>
<dbReference type="AlphaFoldDB" id="A0A6N7ZJG8"/>
<evidence type="ECO:0000313" key="3">
    <source>
        <dbReference type="Proteomes" id="UP000440668"/>
    </source>
</evidence>
<keyword evidence="1" id="KW-0812">Transmembrane</keyword>
<protein>
    <submittedName>
        <fullName evidence="2">Pilus assembly protein TadE</fullName>
    </submittedName>
</protein>
<dbReference type="RefSeq" id="WP_318657573.1">
    <property type="nucleotide sequence ID" value="NZ_WMKA01000026.1"/>
</dbReference>
<dbReference type="Proteomes" id="UP000440668">
    <property type="component" value="Unassembled WGS sequence"/>
</dbReference>
<dbReference type="EMBL" id="WMKA01000026">
    <property type="protein sequence ID" value="MTG89631.1"/>
    <property type="molecule type" value="Genomic_DNA"/>
</dbReference>
<feature type="transmembrane region" description="Helical" evidence="1">
    <location>
        <begin position="26"/>
        <end position="49"/>
    </location>
</feature>
<keyword evidence="1" id="KW-1133">Transmembrane helix</keyword>